<keyword evidence="3" id="KW-1185">Reference proteome</keyword>
<evidence type="ECO:0000313" key="3">
    <source>
        <dbReference type="Proteomes" id="UP000288052"/>
    </source>
</evidence>
<organism evidence="2 3">
    <name type="scientific">Bifidobacterium castoris</name>
    <dbReference type="NCBI Taxonomy" id="2306972"/>
    <lineage>
        <taxon>Bacteria</taxon>
        <taxon>Bacillati</taxon>
        <taxon>Actinomycetota</taxon>
        <taxon>Actinomycetes</taxon>
        <taxon>Bifidobacteriales</taxon>
        <taxon>Bifidobacteriaceae</taxon>
        <taxon>Bifidobacterium</taxon>
    </lineage>
</organism>
<dbReference type="RefSeq" id="WP_126032056.1">
    <property type="nucleotide sequence ID" value="NZ_QXGI01000003.1"/>
</dbReference>
<dbReference type="EMBL" id="QXGI01000003">
    <property type="protein sequence ID" value="RSX48913.1"/>
    <property type="molecule type" value="Genomic_DNA"/>
</dbReference>
<protein>
    <submittedName>
        <fullName evidence="2">Uncharacterized protein</fullName>
    </submittedName>
</protein>
<name>A0A430F7L9_9BIFI</name>
<sequence>MTAEIIPNDLTGPELIEQLLFEDIDEINIDLAEFVPLANKIADAAATFIAKADKRLSDDKRPLLGENRRRISTAIVAAKQVIKISDDMSRQLRLHGTRITKQQPNTDDVEAADE</sequence>
<proteinExistence type="predicted"/>
<gene>
    <name evidence="2" type="ORF">D2E22_1051</name>
</gene>
<reference evidence="2 3" key="1">
    <citation type="submission" date="2018-09" db="EMBL/GenBank/DDBJ databases">
        <title>Characterization of the phylogenetic diversity of five novel species belonging to the genus Bifidobacterium.</title>
        <authorList>
            <person name="Lugli G.A."/>
            <person name="Duranti S."/>
            <person name="Milani C."/>
        </authorList>
    </citation>
    <scope>NUCLEOTIDE SEQUENCE [LARGE SCALE GENOMIC DNA]</scope>
    <source>
        <strain evidence="2 3">2020B</strain>
    </source>
</reference>
<feature type="region of interest" description="Disordered" evidence="1">
    <location>
        <begin position="95"/>
        <end position="114"/>
    </location>
</feature>
<dbReference type="Proteomes" id="UP000288052">
    <property type="component" value="Unassembled WGS sequence"/>
</dbReference>
<comment type="caution">
    <text evidence="2">The sequence shown here is derived from an EMBL/GenBank/DDBJ whole genome shotgun (WGS) entry which is preliminary data.</text>
</comment>
<accession>A0A430F7L9</accession>
<dbReference type="AlphaFoldDB" id="A0A430F7L9"/>
<evidence type="ECO:0000313" key="2">
    <source>
        <dbReference type="EMBL" id="RSX48913.1"/>
    </source>
</evidence>
<evidence type="ECO:0000256" key="1">
    <source>
        <dbReference type="SAM" id="MobiDB-lite"/>
    </source>
</evidence>